<keyword evidence="3" id="KW-1185">Reference proteome</keyword>
<feature type="compositionally biased region" description="Polar residues" evidence="1">
    <location>
        <begin position="33"/>
        <end position="48"/>
    </location>
</feature>
<comment type="caution">
    <text evidence="2">The sequence shown here is derived from an EMBL/GenBank/DDBJ whole genome shotgun (WGS) entry which is preliminary data.</text>
</comment>
<evidence type="ECO:0000313" key="2">
    <source>
        <dbReference type="EMBL" id="KAF6279136.1"/>
    </source>
</evidence>
<feature type="region of interest" description="Disordered" evidence="1">
    <location>
        <begin position="33"/>
        <end position="127"/>
    </location>
</feature>
<gene>
    <name evidence="2" type="ORF">mMyoMyo1_010179</name>
</gene>
<name>A0A7J7RSI5_MYOMY</name>
<feature type="compositionally biased region" description="Basic and acidic residues" evidence="1">
    <location>
        <begin position="51"/>
        <end position="65"/>
    </location>
</feature>
<dbReference type="AntiFam" id="ANF00011">
    <property type="entry name" value="tRNA translation"/>
</dbReference>
<dbReference type="AlphaFoldDB" id="A0A7J7RSI5"/>
<proteinExistence type="predicted"/>
<accession>A0A7J7RSI5</accession>
<sequence>MAHAVDPPGHELPGWSWAPRAAEGGTFHLRLSFNLNPQDQRGVDSSSLRPGRREWREGEGERGTDRQTSTVRENPGSAASCTPPTGDGAHNPGLCPDRESNPGPLGPQADALSTEPHRLEAGVYLSP</sequence>
<protein>
    <submittedName>
        <fullName evidence="2">Uncharacterized protein</fullName>
    </submittedName>
</protein>
<evidence type="ECO:0000256" key="1">
    <source>
        <dbReference type="SAM" id="MobiDB-lite"/>
    </source>
</evidence>
<feature type="compositionally biased region" description="Polar residues" evidence="1">
    <location>
        <begin position="66"/>
        <end position="83"/>
    </location>
</feature>
<dbReference type="EMBL" id="JABWUV010000022">
    <property type="protein sequence ID" value="KAF6279136.1"/>
    <property type="molecule type" value="Genomic_DNA"/>
</dbReference>
<dbReference type="Proteomes" id="UP000527355">
    <property type="component" value="Unassembled WGS sequence"/>
</dbReference>
<organism evidence="2 3">
    <name type="scientific">Myotis myotis</name>
    <name type="common">Greater mouse-eared bat</name>
    <name type="synonym">Vespertilio myotis</name>
    <dbReference type="NCBI Taxonomy" id="51298"/>
    <lineage>
        <taxon>Eukaryota</taxon>
        <taxon>Metazoa</taxon>
        <taxon>Chordata</taxon>
        <taxon>Craniata</taxon>
        <taxon>Vertebrata</taxon>
        <taxon>Euteleostomi</taxon>
        <taxon>Mammalia</taxon>
        <taxon>Eutheria</taxon>
        <taxon>Laurasiatheria</taxon>
        <taxon>Chiroptera</taxon>
        <taxon>Yangochiroptera</taxon>
        <taxon>Vespertilionidae</taxon>
        <taxon>Myotis</taxon>
    </lineage>
</organism>
<evidence type="ECO:0000313" key="3">
    <source>
        <dbReference type="Proteomes" id="UP000527355"/>
    </source>
</evidence>
<reference evidence="2 3" key="1">
    <citation type="journal article" date="2020" name="Nature">
        <title>Six reference-quality genomes reveal evolution of bat adaptations.</title>
        <authorList>
            <person name="Jebb D."/>
            <person name="Huang Z."/>
            <person name="Pippel M."/>
            <person name="Hughes G.M."/>
            <person name="Lavrichenko K."/>
            <person name="Devanna P."/>
            <person name="Winkler S."/>
            <person name="Jermiin L.S."/>
            <person name="Skirmuntt E.C."/>
            <person name="Katzourakis A."/>
            <person name="Burkitt-Gray L."/>
            <person name="Ray D.A."/>
            <person name="Sullivan K.A.M."/>
            <person name="Roscito J.G."/>
            <person name="Kirilenko B.M."/>
            <person name="Davalos L.M."/>
            <person name="Corthals A.P."/>
            <person name="Power M.L."/>
            <person name="Jones G."/>
            <person name="Ransome R.D."/>
            <person name="Dechmann D.K.N."/>
            <person name="Locatelli A.G."/>
            <person name="Puechmaille S.J."/>
            <person name="Fedrigo O."/>
            <person name="Jarvis E.D."/>
            <person name="Hiller M."/>
            <person name="Vernes S.C."/>
            <person name="Myers E.W."/>
            <person name="Teeling E.C."/>
        </authorList>
    </citation>
    <scope>NUCLEOTIDE SEQUENCE [LARGE SCALE GENOMIC DNA]</scope>
    <source>
        <strain evidence="2">MMyoMyo1</strain>
        <tissue evidence="2">Flight muscle</tissue>
    </source>
</reference>